<accession>A0A4P9A2S2</accession>
<dbReference type="InterPro" id="IPR050595">
    <property type="entry name" value="Bact_response_regulator"/>
</dbReference>
<dbReference type="InterPro" id="IPR011006">
    <property type="entry name" value="CheY-like_superfamily"/>
</dbReference>
<protein>
    <submittedName>
        <fullName evidence="4">Response regulator</fullName>
    </submittedName>
</protein>
<dbReference type="PANTHER" id="PTHR44591">
    <property type="entry name" value="STRESS RESPONSE REGULATOR PROTEIN 1"/>
    <property type="match status" value="1"/>
</dbReference>
<evidence type="ECO:0000313" key="4">
    <source>
        <dbReference type="EMBL" id="QCT42072.1"/>
    </source>
</evidence>
<dbReference type="SMART" id="SM00448">
    <property type="entry name" value="REC"/>
    <property type="match status" value="1"/>
</dbReference>
<gene>
    <name evidence="4" type="ORF">FBF37_01110</name>
</gene>
<evidence type="ECO:0000313" key="5">
    <source>
        <dbReference type="Proteomes" id="UP000310639"/>
    </source>
</evidence>
<sequence>MKKVLIVEDDPAWAKLLQHYVSGTNADSRVVISPGQALEMIDQWKPDALILDMLLASETGMALLNELKSHEDLASLPIIVCSNVGITSDDMESFGVRAVLDKSTMKPAHVRQVLTEVLS</sequence>
<proteinExistence type="predicted"/>
<dbReference type="Pfam" id="PF00072">
    <property type="entry name" value="Response_reg"/>
    <property type="match status" value="1"/>
</dbReference>
<evidence type="ECO:0000256" key="1">
    <source>
        <dbReference type="ARBA" id="ARBA00022553"/>
    </source>
</evidence>
<dbReference type="InterPro" id="IPR001789">
    <property type="entry name" value="Sig_transdc_resp-reg_receiver"/>
</dbReference>
<dbReference type="GO" id="GO:0000160">
    <property type="term" value="P:phosphorelay signal transduction system"/>
    <property type="evidence" value="ECO:0007669"/>
    <property type="project" value="InterPro"/>
</dbReference>
<name>A0A4P9A2S2_9BACT</name>
<feature type="domain" description="Response regulatory" evidence="3">
    <location>
        <begin position="3"/>
        <end position="117"/>
    </location>
</feature>
<dbReference type="Proteomes" id="UP000310639">
    <property type="component" value="Chromosome"/>
</dbReference>
<dbReference type="PANTHER" id="PTHR44591:SF3">
    <property type="entry name" value="RESPONSE REGULATORY DOMAIN-CONTAINING PROTEIN"/>
    <property type="match status" value="1"/>
</dbReference>
<evidence type="ECO:0000256" key="2">
    <source>
        <dbReference type="PROSITE-ProRule" id="PRU00169"/>
    </source>
</evidence>
<dbReference type="AlphaFoldDB" id="A0A4P9A2S2"/>
<dbReference type="OrthoDB" id="9789181at2"/>
<feature type="modified residue" description="4-aspartylphosphate" evidence="2">
    <location>
        <position position="52"/>
    </location>
</feature>
<reference evidence="4 5" key="1">
    <citation type="submission" date="2019-04" db="EMBL/GenBank/DDBJ databases">
        <title>Saccharibacteria TM7 genomes.</title>
        <authorList>
            <person name="Bor B."/>
            <person name="He X."/>
            <person name="Chen T."/>
            <person name="Dewhirst F.E."/>
        </authorList>
    </citation>
    <scope>NUCLEOTIDE SEQUENCE [LARGE SCALE GENOMIC DNA]</scope>
    <source>
        <strain evidence="4 5">BB001</strain>
    </source>
</reference>
<evidence type="ECO:0000259" key="3">
    <source>
        <dbReference type="PROSITE" id="PS50110"/>
    </source>
</evidence>
<keyword evidence="5" id="KW-1185">Reference proteome</keyword>
<dbReference type="PROSITE" id="PS50110">
    <property type="entry name" value="RESPONSE_REGULATORY"/>
    <property type="match status" value="1"/>
</dbReference>
<dbReference type="Gene3D" id="3.40.50.2300">
    <property type="match status" value="1"/>
</dbReference>
<dbReference type="EMBL" id="CP040004">
    <property type="protein sequence ID" value="QCT42072.1"/>
    <property type="molecule type" value="Genomic_DNA"/>
</dbReference>
<organism evidence="4 5">
    <name type="scientific">Candidatus Nanosynbacter featherlites</name>
    <dbReference type="NCBI Taxonomy" id="2572088"/>
    <lineage>
        <taxon>Bacteria</taxon>
        <taxon>Candidatus Saccharimonadota</taxon>
        <taxon>Candidatus Saccharimonadia</taxon>
        <taxon>Candidatus Nanosynbacterales</taxon>
        <taxon>Candidatus Nanosynbacteraceae</taxon>
        <taxon>Candidatus Nanosynbacter</taxon>
    </lineage>
</organism>
<dbReference type="RefSeq" id="WP_138078668.1">
    <property type="nucleotide sequence ID" value="NZ_CP040004.1"/>
</dbReference>
<dbReference type="SUPFAM" id="SSF52172">
    <property type="entry name" value="CheY-like"/>
    <property type="match status" value="1"/>
</dbReference>
<keyword evidence="1 2" id="KW-0597">Phosphoprotein</keyword>
<dbReference type="KEGG" id="nft:FBF37_01110"/>